<dbReference type="InterPro" id="IPR036102">
    <property type="entry name" value="OsmC/Ohrsf"/>
</dbReference>
<organism evidence="1 2">
    <name type="scientific">Roseivirga echinicomitans</name>
    <dbReference type="NCBI Taxonomy" id="296218"/>
    <lineage>
        <taxon>Bacteria</taxon>
        <taxon>Pseudomonadati</taxon>
        <taxon>Bacteroidota</taxon>
        <taxon>Cytophagia</taxon>
        <taxon>Cytophagales</taxon>
        <taxon>Roseivirgaceae</taxon>
        <taxon>Roseivirga</taxon>
    </lineage>
</organism>
<dbReference type="InterPro" id="IPR003718">
    <property type="entry name" value="OsmC/Ohr_fam"/>
</dbReference>
<evidence type="ECO:0000313" key="2">
    <source>
        <dbReference type="Proteomes" id="UP000075615"/>
    </source>
</evidence>
<dbReference type="Pfam" id="PF02566">
    <property type="entry name" value="OsmC"/>
    <property type="match status" value="1"/>
</dbReference>
<name>A0A150XKJ3_9BACT</name>
<dbReference type="Proteomes" id="UP000075615">
    <property type="component" value="Unassembled WGS sequence"/>
</dbReference>
<accession>A0A150XKJ3</accession>
<dbReference type="AlphaFoldDB" id="A0A150XKJ3"/>
<dbReference type="Gene3D" id="3.30.300.20">
    <property type="match status" value="1"/>
</dbReference>
<keyword evidence="2" id="KW-1185">Reference proteome</keyword>
<evidence type="ECO:0000313" key="1">
    <source>
        <dbReference type="EMBL" id="KYG79142.1"/>
    </source>
</evidence>
<proteinExistence type="predicted"/>
<reference evidence="1 2" key="1">
    <citation type="submission" date="2016-01" db="EMBL/GenBank/DDBJ databases">
        <title>Genome sequencing of Roseivirga echinicomitans KMM 6058.</title>
        <authorList>
            <person name="Selvaratnam C."/>
            <person name="Thevarajoo S."/>
            <person name="Goh K.M."/>
            <person name="Ee R."/>
            <person name="Chan K.-G."/>
            <person name="Chong C.S."/>
        </authorList>
    </citation>
    <scope>NUCLEOTIDE SEQUENCE [LARGE SCALE GENOMIC DNA]</scope>
    <source>
        <strain evidence="1 2">KMM 6058</strain>
    </source>
</reference>
<dbReference type="InterPro" id="IPR015946">
    <property type="entry name" value="KH_dom-like_a/b"/>
</dbReference>
<comment type="caution">
    <text evidence="1">The sequence shown here is derived from an EMBL/GenBank/DDBJ whole genome shotgun (WGS) entry which is preliminary data.</text>
</comment>
<dbReference type="RefSeq" id="WP_068414187.1">
    <property type="nucleotide sequence ID" value="NZ_LRDB01000011.1"/>
</dbReference>
<gene>
    <name evidence="1" type="ORF">AWN68_17905</name>
</gene>
<dbReference type="STRING" id="296218.AWN68_17905"/>
<dbReference type="EMBL" id="LRDB01000011">
    <property type="protein sequence ID" value="KYG79142.1"/>
    <property type="molecule type" value="Genomic_DNA"/>
</dbReference>
<dbReference type="OrthoDB" id="9781312at2"/>
<protein>
    <submittedName>
        <fullName evidence="1">Osmotically inducible protein C</fullName>
    </submittedName>
</protein>
<sequence length="134" mass="14992">MKYSTKADSSSKNKASIKVKQSDIAFGITPETADSLPNPAELFLGSFSACILKNVERFSVMMKFEYSHAEITVNATRLEKPPRMDEINYELKVYSQDESLNIDLLKKNIEKFGTIFNTAKLACSITGEVKKIAE</sequence>
<dbReference type="SUPFAM" id="SSF82784">
    <property type="entry name" value="OsmC-like"/>
    <property type="match status" value="1"/>
</dbReference>